<organism evidence="2 3">
    <name type="scientific">Zizania palustris</name>
    <name type="common">Northern wild rice</name>
    <dbReference type="NCBI Taxonomy" id="103762"/>
    <lineage>
        <taxon>Eukaryota</taxon>
        <taxon>Viridiplantae</taxon>
        <taxon>Streptophyta</taxon>
        <taxon>Embryophyta</taxon>
        <taxon>Tracheophyta</taxon>
        <taxon>Spermatophyta</taxon>
        <taxon>Magnoliopsida</taxon>
        <taxon>Liliopsida</taxon>
        <taxon>Poales</taxon>
        <taxon>Poaceae</taxon>
        <taxon>BOP clade</taxon>
        <taxon>Oryzoideae</taxon>
        <taxon>Oryzeae</taxon>
        <taxon>Zizaniinae</taxon>
        <taxon>Zizania</taxon>
    </lineage>
</organism>
<reference evidence="2" key="1">
    <citation type="journal article" date="2021" name="bioRxiv">
        <title>Whole Genome Assembly and Annotation of Northern Wild Rice, Zizania palustris L., Supports a Whole Genome Duplication in the Zizania Genus.</title>
        <authorList>
            <person name="Haas M."/>
            <person name="Kono T."/>
            <person name="Macchietto M."/>
            <person name="Millas R."/>
            <person name="McGilp L."/>
            <person name="Shao M."/>
            <person name="Duquette J."/>
            <person name="Hirsch C.N."/>
            <person name="Kimball J."/>
        </authorList>
    </citation>
    <scope>NUCLEOTIDE SEQUENCE</scope>
    <source>
        <tissue evidence="2">Fresh leaf tissue</tissue>
    </source>
</reference>
<sequence>MRRCLLTFPKSPLLPVATAAPRAASAALLASSAPPASVHRPPPSPAGQPLTSLASPRHTTCLPIATAAPPVASAPLASVRWPPSPSGGALRHSIEQMSCVPEKQWLSPSPFAGATARCFA</sequence>
<accession>A0A8J5WRS8</accession>
<name>A0A8J5WRS8_ZIZPA</name>
<evidence type="ECO:0000313" key="2">
    <source>
        <dbReference type="EMBL" id="KAG8095603.1"/>
    </source>
</evidence>
<dbReference type="AlphaFoldDB" id="A0A8J5WRS8"/>
<reference evidence="2" key="2">
    <citation type="submission" date="2021-02" db="EMBL/GenBank/DDBJ databases">
        <authorList>
            <person name="Kimball J.A."/>
            <person name="Haas M.W."/>
            <person name="Macchietto M."/>
            <person name="Kono T."/>
            <person name="Duquette J."/>
            <person name="Shao M."/>
        </authorList>
    </citation>
    <scope>NUCLEOTIDE SEQUENCE</scope>
    <source>
        <tissue evidence="2">Fresh leaf tissue</tissue>
    </source>
</reference>
<feature type="compositionally biased region" description="Low complexity" evidence="1">
    <location>
        <begin position="30"/>
        <end position="39"/>
    </location>
</feature>
<dbReference type="EMBL" id="JAAALK010000080">
    <property type="protein sequence ID" value="KAG8095602.1"/>
    <property type="molecule type" value="Genomic_DNA"/>
</dbReference>
<keyword evidence="3" id="KW-1185">Reference proteome</keyword>
<evidence type="ECO:0000256" key="1">
    <source>
        <dbReference type="SAM" id="MobiDB-lite"/>
    </source>
</evidence>
<dbReference type="Proteomes" id="UP000729402">
    <property type="component" value="Unassembled WGS sequence"/>
</dbReference>
<feature type="region of interest" description="Disordered" evidence="1">
    <location>
        <begin position="30"/>
        <end position="55"/>
    </location>
</feature>
<comment type="caution">
    <text evidence="2">The sequence shown here is derived from an EMBL/GenBank/DDBJ whole genome shotgun (WGS) entry which is preliminary data.</text>
</comment>
<proteinExistence type="predicted"/>
<evidence type="ECO:0000313" key="3">
    <source>
        <dbReference type="Proteomes" id="UP000729402"/>
    </source>
</evidence>
<dbReference type="EMBL" id="JAAALK010000080">
    <property type="protein sequence ID" value="KAG8095603.1"/>
    <property type="molecule type" value="Genomic_DNA"/>
</dbReference>
<protein>
    <submittedName>
        <fullName evidence="2">Uncharacterized protein</fullName>
    </submittedName>
</protein>
<gene>
    <name evidence="2" type="ORF">GUJ93_ZPchr0012g21155</name>
</gene>